<reference evidence="1 2" key="1">
    <citation type="journal article" date="2020" name="Nature">
        <title>Six reference-quality genomes reveal evolution of bat adaptations.</title>
        <authorList>
            <person name="Jebb D."/>
            <person name="Huang Z."/>
            <person name="Pippel M."/>
            <person name="Hughes G.M."/>
            <person name="Lavrichenko K."/>
            <person name="Devanna P."/>
            <person name="Winkler S."/>
            <person name="Jermiin L.S."/>
            <person name="Skirmuntt E.C."/>
            <person name="Katzourakis A."/>
            <person name="Burkitt-Gray L."/>
            <person name="Ray D.A."/>
            <person name="Sullivan K.A.M."/>
            <person name="Roscito J.G."/>
            <person name="Kirilenko B.M."/>
            <person name="Davalos L.M."/>
            <person name="Corthals A.P."/>
            <person name="Power M.L."/>
            <person name="Jones G."/>
            <person name="Ransome R.D."/>
            <person name="Dechmann D.K.N."/>
            <person name="Locatelli A.G."/>
            <person name="Puechmaille S.J."/>
            <person name="Fedrigo O."/>
            <person name="Jarvis E.D."/>
            <person name="Hiller M."/>
            <person name="Vernes S.C."/>
            <person name="Myers E.W."/>
            <person name="Teeling E.C."/>
        </authorList>
    </citation>
    <scope>NUCLEOTIDE SEQUENCE [LARGE SCALE GENOMIC DNA]</scope>
    <source>
        <strain evidence="1">Bat1K_MPI-CBG_1</strain>
    </source>
</reference>
<protein>
    <submittedName>
        <fullName evidence="1">Uncharacterized protein</fullName>
    </submittedName>
</protein>
<comment type="caution">
    <text evidence="1">The sequence shown here is derived from an EMBL/GenBank/DDBJ whole genome shotgun (WGS) entry which is preliminary data.</text>
</comment>
<dbReference type="AlphaFoldDB" id="A0A834BAJ1"/>
<sequence length="203" mass="22639">MTHINRPSMSLSRLKFSDRKHTWREEHVGLTWMPHLCLRGHTVPYFSLEFELKPIAHVIWVTENETGKNKDKVHESSRRGCMRDVLPWWAGSPGAGRIVGTPAASSEGSRQLCLRCTLSVCLAVGSWKSLLFLSPYAFLINPFTGKFCCSAFKTKSIPRWAIVGSPRNANSKIVRHTVLSVAGSRQTVGRGSFSSVPLVFICP</sequence>
<name>A0A834BAJ1_9CHIR</name>
<evidence type="ECO:0000313" key="2">
    <source>
        <dbReference type="Proteomes" id="UP000664940"/>
    </source>
</evidence>
<accession>A0A834BAJ1</accession>
<dbReference type="EMBL" id="JABVXQ010000002">
    <property type="protein sequence ID" value="KAF6125564.1"/>
    <property type="molecule type" value="Genomic_DNA"/>
</dbReference>
<proteinExistence type="predicted"/>
<dbReference type="Proteomes" id="UP000664940">
    <property type="component" value="Unassembled WGS sequence"/>
</dbReference>
<organism evidence="1 2">
    <name type="scientific">Phyllostomus discolor</name>
    <name type="common">pale spear-nosed bat</name>
    <dbReference type="NCBI Taxonomy" id="89673"/>
    <lineage>
        <taxon>Eukaryota</taxon>
        <taxon>Metazoa</taxon>
        <taxon>Chordata</taxon>
        <taxon>Craniata</taxon>
        <taxon>Vertebrata</taxon>
        <taxon>Euteleostomi</taxon>
        <taxon>Mammalia</taxon>
        <taxon>Eutheria</taxon>
        <taxon>Laurasiatheria</taxon>
        <taxon>Chiroptera</taxon>
        <taxon>Yangochiroptera</taxon>
        <taxon>Phyllostomidae</taxon>
        <taxon>Phyllostominae</taxon>
        <taxon>Phyllostomus</taxon>
    </lineage>
</organism>
<evidence type="ECO:0000313" key="1">
    <source>
        <dbReference type="EMBL" id="KAF6125564.1"/>
    </source>
</evidence>
<gene>
    <name evidence="1" type="ORF">HJG60_009977</name>
</gene>